<comment type="caution">
    <text evidence="1">The sequence shown here is derived from an EMBL/GenBank/DDBJ whole genome shotgun (WGS) entry which is preliminary data.</text>
</comment>
<evidence type="ECO:0000313" key="2">
    <source>
        <dbReference type="Proteomes" id="UP000701801"/>
    </source>
</evidence>
<dbReference type="OrthoDB" id="10269531at2759"/>
<accession>A0A9N9QB43</accession>
<evidence type="ECO:0000313" key="1">
    <source>
        <dbReference type="EMBL" id="CAG8980821.1"/>
    </source>
</evidence>
<proteinExistence type="predicted"/>
<dbReference type="EMBL" id="CAJVRM010000418">
    <property type="protein sequence ID" value="CAG8980821.1"/>
    <property type="molecule type" value="Genomic_DNA"/>
</dbReference>
<organism evidence="1 2">
    <name type="scientific">Hymenoscyphus albidus</name>
    <dbReference type="NCBI Taxonomy" id="595503"/>
    <lineage>
        <taxon>Eukaryota</taxon>
        <taxon>Fungi</taxon>
        <taxon>Dikarya</taxon>
        <taxon>Ascomycota</taxon>
        <taxon>Pezizomycotina</taxon>
        <taxon>Leotiomycetes</taxon>
        <taxon>Helotiales</taxon>
        <taxon>Helotiaceae</taxon>
        <taxon>Hymenoscyphus</taxon>
    </lineage>
</organism>
<name>A0A9N9QB43_9HELO</name>
<reference evidence="1" key="1">
    <citation type="submission" date="2021-07" db="EMBL/GenBank/DDBJ databases">
        <authorList>
            <person name="Durling M."/>
        </authorList>
    </citation>
    <scope>NUCLEOTIDE SEQUENCE</scope>
</reference>
<protein>
    <submittedName>
        <fullName evidence="1">Uncharacterized protein</fullName>
    </submittedName>
</protein>
<dbReference type="AlphaFoldDB" id="A0A9N9QB43"/>
<gene>
    <name evidence="1" type="ORF">HYALB_00003749</name>
</gene>
<dbReference type="Proteomes" id="UP000701801">
    <property type="component" value="Unassembled WGS sequence"/>
</dbReference>
<sequence>MRPFDFLSLPPLITLILANTNPKLPGANKWSGLTAPGDEFPGFVGGAIPTRTLTGPITHDDNSDYDMHGRFAATSTDHDFENHLRRIFYANGTFRYREFVDGLNERAANRRGKGVLSPGPSENWDNENWHWPPTCDLSDEGTSLRIYHSSYANTIDNYLKLNHDTTITIQPGTWVSIGIKGFILWIYWGEDGHGDDGQPGSALTLPFTYIRKGMQDREACERTQIGTPVEKTGFIGWPFCVYDASGRPLEICGEKRLYMGKLVDHIYPGTMDASWTGTDW</sequence>
<keyword evidence="2" id="KW-1185">Reference proteome</keyword>